<dbReference type="WBParaSite" id="HCON_00055780-00001">
    <property type="protein sequence ID" value="HCON_00055780-00001"/>
    <property type="gene ID" value="HCON_00055780"/>
</dbReference>
<proteinExistence type="predicted"/>
<accession>A0A7I5E7V9</accession>
<dbReference type="AlphaFoldDB" id="A0A7I5E7V9"/>
<protein>
    <submittedName>
        <fullName evidence="2">Uncharacterized protein</fullName>
    </submittedName>
</protein>
<evidence type="ECO:0000313" key="1">
    <source>
        <dbReference type="Proteomes" id="UP000025227"/>
    </source>
</evidence>
<name>A0A7I5E7V9_HAECO</name>
<reference evidence="2" key="1">
    <citation type="submission" date="2020-12" db="UniProtKB">
        <authorList>
            <consortium name="WormBaseParasite"/>
        </authorList>
    </citation>
    <scope>IDENTIFICATION</scope>
    <source>
        <strain evidence="2">MHco3</strain>
    </source>
</reference>
<keyword evidence="1" id="KW-1185">Reference proteome</keyword>
<sequence>MEGGTVEPKNSTFLNGNGFRRLEQVEPRRKYIRGVTIVVDPAASCREEIAAKLKVNYADVFRTGLGRCTKAKATLQLKSDAYPMYLQKKAPVPFAYVATLDEEIDIDSTVCLQNKCFLRLTTLLGQPRSSSSIIKWNTTTLC</sequence>
<evidence type="ECO:0000313" key="2">
    <source>
        <dbReference type="WBParaSite" id="HCON_00055780-00001"/>
    </source>
</evidence>
<organism evidence="1 2">
    <name type="scientific">Haemonchus contortus</name>
    <name type="common">Barber pole worm</name>
    <dbReference type="NCBI Taxonomy" id="6289"/>
    <lineage>
        <taxon>Eukaryota</taxon>
        <taxon>Metazoa</taxon>
        <taxon>Ecdysozoa</taxon>
        <taxon>Nematoda</taxon>
        <taxon>Chromadorea</taxon>
        <taxon>Rhabditida</taxon>
        <taxon>Rhabditina</taxon>
        <taxon>Rhabditomorpha</taxon>
        <taxon>Strongyloidea</taxon>
        <taxon>Trichostrongylidae</taxon>
        <taxon>Haemonchus</taxon>
    </lineage>
</organism>
<dbReference type="Proteomes" id="UP000025227">
    <property type="component" value="Unplaced"/>
</dbReference>